<dbReference type="Gene3D" id="3.50.50.60">
    <property type="entry name" value="FAD/NAD(P)-binding domain"/>
    <property type="match status" value="2"/>
</dbReference>
<comment type="subunit">
    <text evidence="3">Interacts with COX5B; this interaction may contribute to localize PYROXD2 to the inner face of the inner mitochondrial membrane.</text>
</comment>
<dbReference type="AlphaFoldDB" id="A0A381PZX9"/>
<evidence type="ECO:0000313" key="6">
    <source>
        <dbReference type="EMBL" id="SUZ72595.1"/>
    </source>
</evidence>
<dbReference type="InterPro" id="IPR036188">
    <property type="entry name" value="FAD/NAD-bd_sf"/>
</dbReference>
<evidence type="ECO:0000256" key="1">
    <source>
        <dbReference type="ARBA" id="ARBA00004305"/>
    </source>
</evidence>
<organism evidence="6">
    <name type="scientific">marine metagenome</name>
    <dbReference type="NCBI Taxonomy" id="408172"/>
    <lineage>
        <taxon>unclassified sequences</taxon>
        <taxon>metagenomes</taxon>
        <taxon>ecological metagenomes</taxon>
    </lineage>
</organism>
<name>A0A381PZX9_9ZZZZ</name>
<dbReference type="GO" id="GO:0005759">
    <property type="term" value="C:mitochondrial matrix"/>
    <property type="evidence" value="ECO:0007669"/>
    <property type="project" value="UniProtKB-SubCell"/>
</dbReference>
<dbReference type="SUPFAM" id="SSF51905">
    <property type="entry name" value="FAD/NAD(P)-binding domain"/>
    <property type="match status" value="1"/>
</dbReference>
<protein>
    <recommendedName>
        <fullName evidence="4">Pyridine nucleotide-disulfide oxidoreductase domain-containing protein 2</fullName>
    </recommendedName>
</protein>
<evidence type="ECO:0000256" key="2">
    <source>
        <dbReference type="ARBA" id="ARBA00037217"/>
    </source>
</evidence>
<feature type="domain" description="Amine oxidase" evidence="5">
    <location>
        <begin position="63"/>
        <end position="453"/>
    </location>
</feature>
<dbReference type="Pfam" id="PF01593">
    <property type="entry name" value="Amino_oxidase"/>
    <property type="match status" value="1"/>
</dbReference>
<comment type="subcellular location">
    <subcellularLocation>
        <location evidence="1">Mitochondrion matrix</location>
    </subcellularLocation>
</comment>
<dbReference type="GO" id="GO:0016491">
    <property type="term" value="F:oxidoreductase activity"/>
    <property type="evidence" value="ECO:0007669"/>
    <property type="project" value="InterPro"/>
</dbReference>
<reference evidence="6" key="1">
    <citation type="submission" date="2018-05" db="EMBL/GenBank/DDBJ databases">
        <authorList>
            <person name="Lanie J.A."/>
            <person name="Ng W.-L."/>
            <person name="Kazmierczak K.M."/>
            <person name="Andrzejewski T.M."/>
            <person name="Davidsen T.M."/>
            <person name="Wayne K.J."/>
            <person name="Tettelin H."/>
            <person name="Glass J.I."/>
            <person name="Rusch D."/>
            <person name="Podicherti R."/>
            <person name="Tsui H.-C.T."/>
            <person name="Winkler M.E."/>
        </authorList>
    </citation>
    <scope>NUCLEOTIDE SEQUENCE</scope>
</reference>
<accession>A0A381PZX9</accession>
<dbReference type="InterPro" id="IPR002937">
    <property type="entry name" value="Amino_oxidase"/>
</dbReference>
<dbReference type="PANTHER" id="PTHR10668">
    <property type="entry name" value="PHYTOENE DEHYDROGENASE"/>
    <property type="match status" value="1"/>
</dbReference>
<evidence type="ECO:0000256" key="3">
    <source>
        <dbReference type="ARBA" id="ARBA00038825"/>
    </source>
</evidence>
<evidence type="ECO:0000256" key="4">
    <source>
        <dbReference type="ARBA" id="ARBA00040298"/>
    </source>
</evidence>
<dbReference type="PANTHER" id="PTHR10668:SF103">
    <property type="entry name" value="PYRIDINE NUCLEOTIDE-DISULFIDE OXIDOREDUCTASE DOMAIN-CONTAINING PROTEIN 2"/>
    <property type="match status" value="1"/>
</dbReference>
<proteinExistence type="predicted"/>
<gene>
    <name evidence="6" type="ORF">METZ01_LOCUS25449</name>
</gene>
<comment type="function">
    <text evidence="2">Probable oxidoreductase that may play a role as regulator of mitochondrial function.</text>
</comment>
<sequence length="571" mass="63175">MSDYREWKVIPTRPVDRIQCQAGTWNETGRTSHLNINSYNHWTNSNMTTGKYDAVIIGGGHNGLVTAAYLARAGKKTLVLERRHVLGGAAVSEEVFPGFTFSVCSYVVSLLRPEIIRDLNLPKHGLEILPLDGTFTPMPDGDYLWRVNDHATTRREIARHSRLDAEAYEDYGRTMIEMGRFVKPLLSMTPPDPMSFNPRALMQLMSIGKRFRNLSSDNQHKQIQLMTMSAVDLLNQWFETDVLKATMAASGIIGTFLGVRSPGTAFVLLHHYMGEIDGAFRSWGLPRGGTGAISNAIAKAAREAGAEIQTEARVSKILVKRGRATGVVLENGDCVYADVIASSVDPRLTFLKMVGSEHLPDEFSDDIRRYKFRGSSGKVNLALDALPDFTCLPGAGSHLRGAISISPSIDYIERAYDDAKYGRYSERPYIDIVIPSLTDPTVAPPGKHVMSCFVQYAPYHLKHGDWDSEREHFGDCVIDTLAEYAPNLKNIVLHRQVLTPLDLEREFGLTEGNIFQGELSLEQLFFLRPAPGWANYQTPIKSLYMCGSGAHPGGGIMGAPGRNAAQRILGN</sequence>
<evidence type="ECO:0000259" key="5">
    <source>
        <dbReference type="Pfam" id="PF01593"/>
    </source>
</evidence>
<dbReference type="EMBL" id="UINC01001151">
    <property type="protein sequence ID" value="SUZ72595.1"/>
    <property type="molecule type" value="Genomic_DNA"/>
</dbReference>